<protein>
    <recommendedName>
        <fullName evidence="4">DUF4382 domain-containing protein</fullName>
    </recommendedName>
</protein>
<name>A0ABZ0GJQ3_9GAMM</name>
<proteinExistence type="predicted"/>
<organism evidence="2 3">
    <name type="scientific">Thalassotalea fonticola</name>
    <dbReference type="NCBI Taxonomy" id="3065649"/>
    <lineage>
        <taxon>Bacteria</taxon>
        <taxon>Pseudomonadati</taxon>
        <taxon>Pseudomonadota</taxon>
        <taxon>Gammaproteobacteria</taxon>
        <taxon>Alteromonadales</taxon>
        <taxon>Colwelliaceae</taxon>
        <taxon>Thalassotalea</taxon>
    </lineage>
</organism>
<dbReference type="RefSeq" id="WP_348394901.1">
    <property type="nucleotide sequence ID" value="NZ_CP136600.1"/>
</dbReference>
<evidence type="ECO:0000313" key="3">
    <source>
        <dbReference type="Proteomes" id="UP001301442"/>
    </source>
</evidence>
<dbReference type="Proteomes" id="UP001301442">
    <property type="component" value="Chromosome"/>
</dbReference>
<keyword evidence="1" id="KW-0732">Signal</keyword>
<feature type="signal peptide" evidence="1">
    <location>
        <begin position="1"/>
        <end position="24"/>
    </location>
</feature>
<feature type="chain" id="PRO_5047510491" description="DUF4382 domain-containing protein" evidence="1">
    <location>
        <begin position="25"/>
        <end position="289"/>
    </location>
</feature>
<reference evidence="2 3" key="1">
    <citation type="submission" date="2023-09" db="EMBL/GenBank/DDBJ databases">
        <authorList>
            <person name="Qi X."/>
        </authorList>
    </citation>
    <scope>NUCLEOTIDE SEQUENCE [LARGE SCALE GENOMIC DNA]</scope>
    <source>
        <strain evidence="2 3">S1-1</strain>
    </source>
</reference>
<sequence>MKTLLKTVVAAVISAMLMTPLSWAVELEEMELFFELNDTDGDLGIHGKFDGEEWKVLKILTSDDDVLLDLSIYNNLQEQGLTELFFESAEPTFDDLDPMDFFNRFPEGTYIVEGMTLGGAMIEGEVDLSHVIPAAPADIMLSYEVPCHSGNGMGPHDKHECDETIEMPPAEFDAEDELVCVELEGLAEEEVTISWGEVMSSHATLGIAGDVNPVYYEVVIETEVGEDDDELEIDSSTLLPPDVTEFEFPEEYFELAEEFKFEILVRDENGNKSATEGCFEIISEDDEDE</sequence>
<evidence type="ECO:0000256" key="1">
    <source>
        <dbReference type="SAM" id="SignalP"/>
    </source>
</evidence>
<evidence type="ECO:0000313" key="2">
    <source>
        <dbReference type="EMBL" id="WOH36087.1"/>
    </source>
</evidence>
<evidence type="ECO:0008006" key="4">
    <source>
        <dbReference type="Google" id="ProtNLM"/>
    </source>
</evidence>
<gene>
    <name evidence="2" type="ORF">RI844_11970</name>
</gene>
<keyword evidence="3" id="KW-1185">Reference proteome</keyword>
<accession>A0ABZ0GJQ3</accession>
<dbReference type="EMBL" id="CP136600">
    <property type="protein sequence ID" value="WOH36087.1"/>
    <property type="molecule type" value="Genomic_DNA"/>
</dbReference>